<dbReference type="AlphaFoldDB" id="A0A1H1UT11"/>
<dbReference type="STRING" id="630515.SAMN04489812_2922"/>
<evidence type="ECO:0000313" key="2">
    <source>
        <dbReference type="Proteomes" id="UP000199103"/>
    </source>
</evidence>
<sequence length="210" mass="23045">MLQQLRAALAAAGTVEPYGSAVDDDLLDSWSDLDAAVELTEPVAFDHLGLGAAWAWQDSRTSDHQTLRTVLPDGRRLDLSVRGDAIAMPQPGPDNPVRFEAALAAARIGRGDRLIGLHLTMGILRECLVIAMLLRDRAEGTDRHRFGSDLDHRADDVARIAALPTDPRQRPTIVEQACRLYGDWRAELHPGYRPDWSGLTAVIDRGTAIR</sequence>
<dbReference type="Proteomes" id="UP000199103">
    <property type="component" value="Chromosome I"/>
</dbReference>
<accession>A0A1H1UT11</accession>
<protein>
    <submittedName>
        <fullName evidence="1">Uncharacterized protein</fullName>
    </submittedName>
</protein>
<evidence type="ECO:0000313" key="1">
    <source>
        <dbReference type="EMBL" id="SDS75682.1"/>
    </source>
</evidence>
<proteinExistence type="predicted"/>
<organism evidence="1 2">
    <name type="scientific">Microlunatus soli</name>
    <dbReference type="NCBI Taxonomy" id="630515"/>
    <lineage>
        <taxon>Bacteria</taxon>
        <taxon>Bacillati</taxon>
        <taxon>Actinomycetota</taxon>
        <taxon>Actinomycetes</taxon>
        <taxon>Propionibacteriales</taxon>
        <taxon>Propionibacteriaceae</taxon>
        <taxon>Microlunatus</taxon>
    </lineage>
</organism>
<name>A0A1H1UT11_9ACTN</name>
<dbReference type="EMBL" id="LT629772">
    <property type="protein sequence ID" value="SDS75682.1"/>
    <property type="molecule type" value="Genomic_DNA"/>
</dbReference>
<keyword evidence="2" id="KW-1185">Reference proteome</keyword>
<reference evidence="1 2" key="1">
    <citation type="submission" date="2016-10" db="EMBL/GenBank/DDBJ databases">
        <authorList>
            <person name="de Groot N.N."/>
        </authorList>
    </citation>
    <scope>NUCLEOTIDE SEQUENCE [LARGE SCALE GENOMIC DNA]</scope>
    <source>
        <strain evidence="1 2">DSM 21800</strain>
    </source>
</reference>
<gene>
    <name evidence="1" type="ORF">SAMN04489812_2922</name>
</gene>